<dbReference type="AlphaFoldDB" id="A0A848KF66"/>
<keyword evidence="2" id="KW-0812">Transmembrane</keyword>
<protein>
    <recommendedName>
        <fullName evidence="5">Intracellular proteinase inhibitor BsuPI domain-containing protein</fullName>
    </recommendedName>
</protein>
<keyword evidence="2" id="KW-0472">Membrane</keyword>
<dbReference type="EMBL" id="VCQU01000006">
    <property type="protein sequence ID" value="NMN96949.1"/>
    <property type="molecule type" value="Genomic_DNA"/>
</dbReference>
<evidence type="ECO:0000256" key="2">
    <source>
        <dbReference type="SAM" id="Phobius"/>
    </source>
</evidence>
<sequence length="231" mass="24050">MLEPIGPLPPEIYWRRRALAIGVAVVVVVLFVWLISSLGGGDSPETANTAVSADVTVPSAAPTSAAIDTGVPGQNNTDSTPSAQQSSSPATTNGQQPVAVTPGQCADQSLAVKATVEHPTYRVGEKPKFGLVITNIGTTQCERDLGAGQQLFVYTIDGATRLWSNTDCYPPTDPLIKSLKPGEQALYSVDWSGTTSQPECQGERVAVGPGAYTVVAQLGAIKSTPEPFNIG</sequence>
<evidence type="ECO:0000256" key="1">
    <source>
        <dbReference type="SAM" id="MobiDB-lite"/>
    </source>
</evidence>
<feature type="compositionally biased region" description="Low complexity" evidence="1">
    <location>
        <begin position="79"/>
        <end position="92"/>
    </location>
</feature>
<reference evidence="3 4" key="2">
    <citation type="submission" date="2020-06" db="EMBL/GenBank/DDBJ databases">
        <title>Antribacter stalactiti gen. nov., sp. nov., a new member of the family Nacardiaceae isolated from a cave.</title>
        <authorList>
            <person name="Kim I.S."/>
        </authorList>
    </citation>
    <scope>NUCLEOTIDE SEQUENCE [LARGE SCALE GENOMIC DNA]</scope>
    <source>
        <strain evidence="3 4">YC2-7</strain>
    </source>
</reference>
<evidence type="ECO:0008006" key="5">
    <source>
        <dbReference type="Google" id="ProtNLM"/>
    </source>
</evidence>
<feature type="region of interest" description="Disordered" evidence="1">
    <location>
        <begin position="63"/>
        <end position="101"/>
    </location>
</feature>
<proteinExistence type="predicted"/>
<accession>A0A848KF66</accession>
<gene>
    <name evidence="3" type="ORF">FGL95_18075</name>
</gene>
<organism evidence="3 4">
    <name type="scientific">Antrihabitans stalactiti</name>
    <dbReference type="NCBI Taxonomy" id="2584121"/>
    <lineage>
        <taxon>Bacteria</taxon>
        <taxon>Bacillati</taxon>
        <taxon>Actinomycetota</taxon>
        <taxon>Actinomycetes</taxon>
        <taxon>Mycobacteriales</taxon>
        <taxon>Nocardiaceae</taxon>
        <taxon>Antrihabitans</taxon>
    </lineage>
</organism>
<dbReference type="Proteomes" id="UP000535543">
    <property type="component" value="Unassembled WGS sequence"/>
</dbReference>
<evidence type="ECO:0000313" key="3">
    <source>
        <dbReference type="EMBL" id="NMN96949.1"/>
    </source>
</evidence>
<dbReference type="RefSeq" id="WP_169589399.1">
    <property type="nucleotide sequence ID" value="NZ_VCQU01000006.1"/>
</dbReference>
<comment type="caution">
    <text evidence="3">The sequence shown here is derived from an EMBL/GenBank/DDBJ whole genome shotgun (WGS) entry which is preliminary data.</text>
</comment>
<reference evidence="3 4" key="1">
    <citation type="submission" date="2019-05" db="EMBL/GenBank/DDBJ databases">
        <authorList>
            <person name="Lee S.D."/>
        </authorList>
    </citation>
    <scope>NUCLEOTIDE SEQUENCE [LARGE SCALE GENOMIC DNA]</scope>
    <source>
        <strain evidence="3 4">YC2-7</strain>
    </source>
</reference>
<feature type="transmembrane region" description="Helical" evidence="2">
    <location>
        <begin position="18"/>
        <end position="36"/>
    </location>
</feature>
<keyword evidence="4" id="KW-1185">Reference proteome</keyword>
<name>A0A848KF66_9NOCA</name>
<evidence type="ECO:0000313" key="4">
    <source>
        <dbReference type="Proteomes" id="UP000535543"/>
    </source>
</evidence>
<keyword evidence="2" id="KW-1133">Transmembrane helix</keyword>